<evidence type="ECO:0000313" key="1">
    <source>
        <dbReference type="EMBL" id="MDB1122835.1"/>
    </source>
</evidence>
<gene>
    <name evidence="1" type="ORF">PGX00_03640</name>
</gene>
<evidence type="ECO:0000313" key="2">
    <source>
        <dbReference type="Proteomes" id="UP001210678"/>
    </source>
</evidence>
<dbReference type="EMBL" id="JAQLOI010000001">
    <property type="protein sequence ID" value="MDB1122835.1"/>
    <property type="molecule type" value="Genomic_DNA"/>
</dbReference>
<comment type="caution">
    <text evidence="1">The sequence shown here is derived from an EMBL/GenBank/DDBJ whole genome shotgun (WGS) entry which is preliminary data.</text>
</comment>
<sequence>MPLILLYPLLGGAAGFAAGFFTGSSTKKLIAVTAVGGVGLYAYSKLKGGN</sequence>
<dbReference type="RefSeq" id="WP_272132979.1">
    <property type="nucleotide sequence ID" value="NZ_JAQLOI010000001.1"/>
</dbReference>
<reference evidence="1 2" key="1">
    <citation type="submission" date="2023-01" db="EMBL/GenBank/DDBJ databases">
        <title>Vibrio sp. KJ40-1 sp.nov, isolated from marine algae.</title>
        <authorList>
            <person name="Butt M."/>
            <person name="Kim J.M.J."/>
            <person name="Jeon C.O.C."/>
        </authorList>
    </citation>
    <scope>NUCLEOTIDE SEQUENCE [LARGE SCALE GENOMIC DNA]</scope>
    <source>
        <strain evidence="1 2">KJ40-1</strain>
    </source>
</reference>
<dbReference type="Proteomes" id="UP001210678">
    <property type="component" value="Unassembled WGS sequence"/>
</dbReference>
<organism evidence="1 2">
    <name type="scientific">Vibrio algarum</name>
    <dbReference type="NCBI Taxonomy" id="3020714"/>
    <lineage>
        <taxon>Bacteria</taxon>
        <taxon>Pseudomonadati</taxon>
        <taxon>Pseudomonadota</taxon>
        <taxon>Gammaproteobacteria</taxon>
        <taxon>Vibrionales</taxon>
        <taxon>Vibrionaceae</taxon>
        <taxon>Vibrio</taxon>
    </lineage>
</organism>
<protein>
    <submittedName>
        <fullName evidence="1">Uncharacterized protein</fullName>
    </submittedName>
</protein>
<proteinExistence type="predicted"/>
<accession>A0ABT4YN56</accession>
<keyword evidence="2" id="KW-1185">Reference proteome</keyword>
<name>A0ABT4YN56_9VIBR</name>